<dbReference type="InterPro" id="IPR011032">
    <property type="entry name" value="GroES-like_sf"/>
</dbReference>
<dbReference type="SUPFAM" id="SSF51735">
    <property type="entry name" value="NAD(P)-binding Rossmann-fold domains"/>
    <property type="match status" value="1"/>
</dbReference>
<dbReference type="InterPro" id="IPR013154">
    <property type="entry name" value="ADH-like_N"/>
</dbReference>
<dbReference type="Gene3D" id="3.40.50.720">
    <property type="entry name" value="NAD(P)-binding Rossmann-like Domain"/>
    <property type="match status" value="1"/>
</dbReference>
<dbReference type="RefSeq" id="WP_153714192.1">
    <property type="nucleotide sequence ID" value="NZ_CP045871.1"/>
</dbReference>
<gene>
    <name evidence="3" type="ORF">GH975_08955</name>
</gene>
<dbReference type="PANTHER" id="PTHR44154:SF1">
    <property type="entry name" value="QUINONE OXIDOREDUCTASE"/>
    <property type="match status" value="1"/>
</dbReference>
<proteinExistence type="predicted"/>
<dbReference type="OrthoDB" id="9785812at2"/>
<dbReference type="GO" id="GO:0016491">
    <property type="term" value="F:oxidoreductase activity"/>
    <property type="evidence" value="ECO:0007669"/>
    <property type="project" value="InterPro"/>
</dbReference>
<dbReference type="InterPro" id="IPR036291">
    <property type="entry name" value="NAD(P)-bd_dom_sf"/>
</dbReference>
<evidence type="ECO:0000313" key="3">
    <source>
        <dbReference type="EMBL" id="QGG80688.1"/>
    </source>
</evidence>
<keyword evidence="1" id="KW-0521">NADP</keyword>
<name>A0A5Q2Q909_9GAMM</name>
<evidence type="ECO:0000256" key="1">
    <source>
        <dbReference type="ARBA" id="ARBA00022857"/>
    </source>
</evidence>
<dbReference type="Pfam" id="PF00107">
    <property type="entry name" value="ADH_zinc_N"/>
    <property type="match status" value="1"/>
</dbReference>
<dbReference type="SUPFAM" id="SSF50129">
    <property type="entry name" value="GroES-like"/>
    <property type="match status" value="1"/>
</dbReference>
<protein>
    <submittedName>
        <fullName evidence="3">Zinc-binding dehydrogenase</fullName>
    </submittedName>
</protein>
<dbReference type="Gene3D" id="3.90.180.10">
    <property type="entry name" value="Medium-chain alcohol dehydrogenases, catalytic domain"/>
    <property type="match status" value="1"/>
</dbReference>
<dbReference type="InterPro" id="IPR013149">
    <property type="entry name" value="ADH-like_C"/>
</dbReference>
<sequence length="330" mass="34263">MKAMLLPAFGDSFIAGEIPTPTPGAGQVRIKVEASSVNPIDTKIRIGAVPAVSPALPGVLHGDVAGTIDAIGDGVTGFAIGDRVYGIAGGFKGTHGALAEYMVVNPAMIAHMPTSLDFAEAAAMPLVACTAWIALFNKAGLQAGDRLLVQGGTGGVGHIAVQLAALAGADVTATVSSDQKAEWALRMGANHAIRYDKWDDVKAEAQARGDLGFDLVFDTPGGIGLDRSIEACARNGTVVGIAGRNEHNLGLVHSMELTLKFAFLIGYFVDPSKRQQDIGDMLAKMAAFVDAGKLTPVIGESYPMSEVNEAHARLERGGFMGKIVLTQDLA</sequence>
<evidence type="ECO:0000259" key="2">
    <source>
        <dbReference type="SMART" id="SM00829"/>
    </source>
</evidence>
<feature type="domain" description="Enoyl reductase (ER)" evidence="2">
    <location>
        <begin position="10"/>
        <end position="325"/>
    </location>
</feature>
<dbReference type="SMART" id="SM00829">
    <property type="entry name" value="PKS_ER"/>
    <property type="match status" value="1"/>
</dbReference>
<reference evidence="3 4" key="1">
    <citation type="submission" date="2019-11" db="EMBL/GenBank/DDBJ databases">
        <authorList>
            <person name="Khan S.A."/>
            <person name="Jeon C.O."/>
            <person name="Chun B.H."/>
        </authorList>
    </citation>
    <scope>NUCLEOTIDE SEQUENCE [LARGE SCALE GENOMIC DNA]</scope>
    <source>
        <strain evidence="3 4">IMCC 1097</strain>
    </source>
</reference>
<dbReference type="PANTHER" id="PTHR44154">
    <property type="entry name" value="QUINONE OXIDOREDUCTASE"/>
    <property type="match status" value="1"/>
</dbReference>
<dbReference type="EMBL" id="CP045871">
    <property type="protein sequence ID" value="QGG80688.1"/>
    <property type="molecule type" value="Genomic_DNA"/>
</dbReference>
<dbReference type="Pfam" id="PF08240">
    <property type="entry name" value="ADH_N"/>
    <property type="match status" value="1"/>
</dbReference>
<organism evidence="3 4">
    <name type="scientific">Litorivicinus lipolyticus</name>
    <dbReference type="NCBI Taxonomy" id="418701"/>
    <lineage>
        <taxon>Bacteria</taxon>
        <taxon>Pseudomonadati</taxon>
        <taxon>Pseudomonadota</taxon>
        <taxon>Gammaproteobacteria</taxon>
        <taxon>Oceanospirillales</taxon>
        <taxon>Litorivicinaceae</taxon>
        <taxon>Litorivicinus</taxon>
    </lineage>
</organism>
<keyword evidence="4" id="KW-1185">Reference proteome</keyword>
<dbReference type="InterPro" id="IPR051603">
    <property type="entry name" value="Zinc-ADH_QOR/CCCR"/>
</dbReference>
<dbReference type="AlphaFoldDB" id="A0A5Q2Q909"/>
<accession>A0A5Q2Q909</accession>
<dbReference type="KEGG" id="llp:GH975_08955"/>
<dbReference type="InterPro" id="IPR020843">
    <property type="entry name" value="ER"/>
</dbReference>
<dbReference type="Proteomes" id="UP000388235">
    <property type="component" value="Chromosome"/>
</dbReference>
<evidence type="ECO:0000313" key="4">
    <source>
        <dbReference type="Proteomes" id="UP000388235"/>
    </source>
</evidence>